<name>A0A5N7ANE1_9EURO</name>
<feature type="compositionally biased region" description="Basic residues" evidence="1">
    <location>
        <begin position="16"/>
        <end position="28"/>
    </location>
</feature>
<evidence type="ECO:0000256" key="1">
    <source>
        <dbReference type="SAM" id="MobiDB-lite"/>
    </source>
</evidence>
<keyword evidence="4" id="KW-1185">Reference proteome</keyword>
<evidence type="ECO:0000313" key="3">
    <source>
        <dbReference type="EMBL" id="KAE8371355.1"/>
    </source>
</evidence>
<keyword evidence="2" id="KW-1133">Transmembrane helix</keyword>
<dbReference type="EMBL" id="ML736434">
    <property type="protein sequence ID" value="KAE8371355.1"/>
    <property type="molecule type" value="Genomic_DNA"/>
</dbReference>
<protein>
    <submittedName>
        <fullName evidence="3">Uncharacterized protein</fullName>
    </submittedName>
</protein>
<accession>A0A5N7ANE1</accession>
<dbReference type="Proteomes" id="UP000326198">
    <property type="component" value="Unassembled WGS sequence"/>
</dbReference>
<keyword evidence="2" id="KW-0812">Transmembrane</keyword>
<sequence length="98" mass="11041">MQGRDERNQESNTPNRFHRHIGQPPPRRHRLGVYEQSLLFSFFFSFHFLVSFLQEALGVGVLLLVSLFEVVSLVALLWDGGARGLISSNGSSYSTVSM</sequence>
<gene>
    <name evidence="3" type="ORF">BDV26DRAFT_133787</name>
</gene>
<feature type="transmembrane region" description="Helical" evidence="2">
    <location>
        <begin position="56"/>
        <end position="78"/>
    </location>
</feature>
<organism evidence="3 4">
    <name type="scientific">Aspergillus bertholletiae</name>
    <dbReference type="NCBI Taxonomy" id="1226010"/>
    <lineage>
        <taxon>Eukaryota</taxon>
        <taxon>Fungi</taxon>
        <taxon>Dikarya</taxon>
        <taxon>Ascomycota</taxon>
        <taxon>Pezizomycotina</taxon>
        <taxon>Eurotiomycetes</taxon>
        <taxon>Eurotiomycetidae</taxon>
        <taxon>Eurotiales</taxon>
        <taxon>Aspergillaceae</taxon>
        <taxon>Aspergillus</taxon>
        <taxon>Aspergillus subgen. Circumdati</taxon>
    </lineage>
</organism>
<proteinExistence type="predicted"/>
<reference evidence="3 4" key="1">
    <citation type="submission" date="2019-04" db="EMBL/GenBank/DDBJ databases">
        <title>Friends and foes A comparative genomics studyof 23 Aspergillus species from section Flavi.</title>
        <authorList>
            <consortium name="DOE Joint Genome Institute"/>
            <person name="Kjaerbolling I."/>
            <person name="Vesth T."/>
            <person name="Frisvad J.C."/>
            <person name="Nybo J.L."/>
            <person name="Theobald S."/>
            <person name="Kildgaard S."/>
            <person name="Isbrandt T."/>
            <person name="Kuo A."/>
            <person name="Sato A."/>
            <person name="Lyhne E.K."/>
            <person name="Kogle M.E."/>
            <person name="Wiebenga A."/>
            <person name="Kun R.S."/>
            <person name="Lubbers R.J."/>
            <person name="Makela M.R."/>
            <person name="Barry K."/>
            <person name="Chovatia M."/>
            <person name="Clum A."/>
            <person name="Daum C."/>
            <person name="Haridas S."/>
            <person name="He G."/>
            <person name="LaButti K."/>
            <person name="Lipzen A."/>
            <person name="Mondo S."/>
            <person name="Riley R."/>
            <person name="Salamov A."/>
            <person name="Simmons B.A."/>
            <person name="Magnuson J.K."/>
            <person name="Henrissat B."/>
            <person name="Mortensen U.H."/>
            <person name="Larsen T.O."/>
            <person name="Devries R.P."/>
            <person name="Grigoriev I.V."/>
            <person name="Machida M."/>
            <person name="Baker S.E."/>
            <person name="Andersen M.R."/>
        </authorList>
    </citation>
    <scope>NUCLEOTIDE SEQUENCE [LARGE SCALE GENOMIC DNA]</scope>
    <source>
        <strain evidence="3 4">IBT 29228</strain>
    </source>
</reference>
<keyword evidence="2" id="KW-0472">Membrane</keyword>
<evidence type="ECO:0000256" key="2">
    <source>
        <dbReference type="SAM" id="Phobius"/>
    </source>
</evidence>
<feature type="region of interest" description="Disordered" evidence="1">
    <location>
        <begin position="1"/>
        <end position="28"/>
    </location>
</feature>
<evidence type="ECO:0000313" key="4">
    <source>
        <dbReference type="Proteomes" id="UP000326198"/>
    </source>
</evidence>
<dbReference type="AlphaFoldDB" id="A0A5N7ANE1"/>